<dbReference type="Proteomes" id="UP000887580">
    <property type="component" value="Unplaced"/>
</dbReference>
<evidence type="ECO:0000313" key="2">
    <source>
        <dbReference type="WBParaSite" id="PS1159_v2.g9454.t1"/>
    </source>
</evidence>
<protein>
    <submittedName>
        <fullName evidence="2">Uncharacterized protein</fullName>
    </submittedName>
</protein>
<dbReference type="WBParaSite" id="PS1159_v2.g9454.t1">
    <property type="protein sequence ID" value="PS1159_v2.g9454.t1"/>
    <property type="gene ID" value="PS1159_v2.g9454"/>
</dbReference>
<accession>A0AC35GWA5</accession>
<proteinExistence type="predicted"/>
<organism evidence="1 2">
    <name type="scientific">Panagrolaimus sp. PS1159</name>
    <dbReference type="NCBI Taxonomy" id="55785"/>
    <lineage>
        <taxon>Eukaryota</taxon>
        <taxon>Metazoa</taxon>
        <taxon>Ecdysozoa</taxon>
        <taxon>Nematoda</taxon>
        <taxon>Chromadorea</taxon>
        <taxon>Rhabditida</taxon>
        <taxon>Tylenchina</taxon>
        <taxon>Panagrolaimomorpha</taxon>
        <taxon>Panagrolaimoidea</taxon>
        <taxon>Panagrolaimidae</taxon>
        <taxon>Panagrolaimus</taxon>
    </lineage>
</organism>
<sequence length="249" mass="28425">MVRIFKALNGTFNAEVTMLESYRKSVSKISKIYDEIILVQHFSKPPLPLWKSSLSATFSRESANVIAKSVKTFELLLYLKHTSCSDESLWATLGGNPDYILMPGGFSASEFYSKIMSDLYSTKTPSSKPSSPKSKSQPFPLRSYYISRYQVWEGKDELRTDLKCAGNFSNYSCIFGIGDLSNLLIRPELVGHKFYVDLHPAAFFCMYEKIRERALDFNNQQSFDASYYSKLPQVQLSNGKSLEQVKFFF</sequence>
<evidence type="ECO:0000313" key="1">
    <source>
        <dbReference type="Proteomes" id="UP000887580"/>
    </source>
</evidence>
<name>A0AC35GWA5_9BILA</name>
<reference evidence="2" key="1">
    <citation type="submission" date="2022-11" db="UniProtKB">
        <authorList>
            <consortium name="WormBaseParasite"/>
        </authorList>
    </citation>
    <scope>IDENTIFICATION</scope>
</reference>